<feature type="transmembrane region" description="Helical" evidence="1">
    <location>
        <begin position="1346"/>
        <end position="1370"/>
    </location>
</feature>
<feature type="transmembrane region" description="Helical" evidence="1">
    <location>
        <begin position="194"/>
        <end position="217"/>
    </location>
</feature>
<feature type="transmembrane region" description="Helical" evidence="1">
    <location>
        <begin position="1156"/>
        <end position="1179"/>
    </location>
</feature>
<dbReference type="EMBL" id="CAJZBQ010000035">
    <property type="protein sequence ID" value="CAG9323957.1"/>
    <property type="molecule type" value="Genomic_DNA"/>
</dbReference>
<feature type="transmembrane region" description="Helical" evidence="1">
    <location>
        <begin position="58"/>
        <end position="79"/>
    </location>
</feature>
<comment type="caution">
    <text evidence="3">The sequence shown here is derived from an EMBL/GenBank/DDBJ whole genome shotgun (WGS) entry which is preliminary data.</text>
</comment>
<evidence type="ECO:0000259" key="2">
    <source>
        <dbReference type="Pfam" id="PF25474"/>
    </source>
</evidence>
<feature type="transmembrane region" description="Helical" evidence="1">
    <location>
        <begin position="100"/>
        <end position="133"/>
    </location>
</feature>
<proteinExistence type="predicted"/>
<evidence type="ECO:0000313" key="3">
    <source>
        <dbReference type="EMBL" id="CAG9323957.1"/>
    </source>
</evidence>
<organism evidence="3 4">
    <name type="scientific">Blepharisma stoltei</name>
    <dbReference type="NCBI Taxonomy" id="1481888"/>
    <lineage>
        <taxon>Eukaryota</taxon>
        <taxon>Sar</taxon>
        <taxon>Alveolata</taxon>
        <taxon>Ciliophora</taxon>
        <taxon>Postciliodesmatophora</taxon>
        <taxon>Heterotrichea</taxon>
        <taxon>Heterotrichida</taxon>
        <taxon>Blepharismidae</taxon>
        <taxon>Blepharisma</taxon>
    </lineage>
</organism>
<protein>
    <recommendedName>
        <fullName evidence="2">TmcB/TmcC TPR repeats domain-containing protein</fullName>
    </recommendedName>
</protein>
<feature type="transmembrane region" description="Helical" evidence="1">
    <location>
        <begin position="260"/>
        <end position="277"/>
    </location>
</feature>
<keyword evidence="4" id="KW-1185">Reference proteome</keyword>
<dbReference type="PANTHER" id="PTHR31600:SF2">
    <property type="entry name" value="GAMETE ENRICHED GENE 10 PROTEIN-RELATED"/>
    <property type="match status" value="1"/>
</dbReference>
<evidence type="ECO:0000313" key="4">
    <source>
        <dbReference type="Proteomes" id="UP001162131"/>
    </source>
</evidence>
<keyword evidence="1" id="KW-1133">Transmembrane helix</keyword>
<name>A0AAU9JFV7_9CILI</name>
<dbReference type="Pfam" id="PF25474">
    <property type="entry name" value="TPR_TmcB"/>
    <property type="match status" value="1"/>
</dbReference>
<feature type="transmembrane region" description="Helical" evidence="1">
    <location>
        <begin position="153"/>
        <end position="173"/>
    </location>
</feature>
<evidence type="ECO:0000256" key="1">
    <source>
        <dbReference type="SAM" id="Phobius"/>
    </source>
</evidence>
<dbReference type="InterPro" id="IPR057352">
    <property type="entry name" value="TPR_TmcB/C"/>
</dbReference>
<sequence length="1393" mass="162412">MTHHTSGYSEEIHFDSNPSRKLKNKKSLIKPIFEFYWAAYYQKIPDEKSFFKQKLHTILTTIIWSFQIASLLWIPSLSITDWNTNKTFWHILGFFRLDNVCYALGVINFCIYISFINIMINALLLLIPIALIYKSLKTPEFLYKTYKKSFYFLSNYFIIPSVTLLALCLRVNFSRQDKISIYDGSNMEDFKVNFAVQILIIFSLFLGFLVILMDALFSGEIRHSMAKYILVSKAHSENEFHEAIFKLSLPVLYTVLSDNYIEHFQLIFMIASAVLLIETLKNFPYFNFFINSLNAIKLCAITCLASQFLFGKLLDSSSLIILFTFTVTPLFCLFSVKILAYRIKKIGSNIPSNPKRVDNLFYLEHCLRHYFCSHNTEFTEKIINFLGKCYNESKLLKNKLLVIWEANYCIFTLNNDSLAKIKLSKIRNSDFSWEGNYQEYVCRKILSEFNTNDSAEYLDYFQKFHDFKLEDEILCIRLLDFWKEIVSEKPNISSLSKLITYISESLIYLEREYSQLSLSYPKGKEPLILYSSFARNLLWDLNKATVFEYKIRSIDKILTSSTKDLKDFSYFDENNGLILASAEKETFGNIIFANAKSLEILKYTIDSILGRNFSELIPRPYNQYFNKHICTSLQLIDDTDLNIPESFFLALSDDFIIECTGKLSIACFSDKLWFILIFRSKPAKRQYALLSQSWQISAHSAKFSKFSKLAAQNRIDLRDFYFAQLFPNLLYTAMQPSKLYQIPSFKSDTYLTYCILQFYHIKIPYILLINDSSEIQAWKEKNSYEIQPLNMGKLQKRQNSIHITQSSISDQKALKNNPFSRQNSTIKETAFKTDTQHIDNTYEDIINGKDIENDKSSVKSDTLSQSPILNDIVKLSSRTIKIFHIALVLSMLAVMITNLIVVFYISAKVTHESNIDVYITLGKLQEVFHAVTHYARGISVIESLNGPSNIIEFSYENYYIQAELLESLYETIVSTLIEWKSCSMSIFTNEADKIWSTTGEIHVEYTNLINTVSEFIKIGNSFIRKQINHEDNIKELQFFSINGFWESFRYCNSSLYNLIECKMEDIDSLKLQMDALLSIGFGVLLICMIIIIPFCISAINMENKFWNLIKKNAYNSYPELKDACIERLEKVHGKMYSVSDDGKRSLESNFKNYWKFIWRIGVYLIIALLFYFLNSLYLYKNCASLLHLRPSLLRDVINTQVSYKALIVWSSEMTVVNVPQSLTVLLADTYPFKNLEAKFNEAFQSATYSVKQIRDKKYSPLLSHNFMTIFYEKVPDSKNFLDYGLLSAGNVMIFEGSYLVYSHRSDFLDVWLEIMLQLNELDDKYDLLIDLADKDSQNVIKFQLELIIVSWACFVLSSFSLYLWCYLPFFSREKKNLEKMKAITQIIPHKPFR</sequence>
<dbReference type="InterPro" id="IPR052994">
    <property type="entry name" value="Tiny_macrocysts_regulators"/>
</dbReference>
<feature type="domain" description="TmcB/TmcC TPR repeats" evidence="2">
    <location>
        <begin position="450"/>
        <end position="545"/>
    </location>
</feature>
<feature type="transmembrane region" description="Helical" evidence="1">
    <location>
        <begin position="289"/>
        <end position="310"/>
    </location>
</feature>
<keyword evidence="1" id="KW-0472">Membrane</keyword>
<feature type="transmembrane region" description="Helical" evidence="1">
    <location>
        <begin position="882"/>
        <end position="905"/>
    </location>
</feature>
<dbReference type="Proteomes" id="UP001162131">
    <property type="component" value="Unassembled WGS sequence"/>
</dbReference>
<feature type="transmembrane region" description="Helical" evidence="1">
    <location>
        <begin position="1075"/>
        <end position="1101"/>
    </location>
</feature>
<gene>
    <name evidence="3" type="ORF">BSTOLATCC_MIC34987</name>
</gene>
<reference evidence="3" key="1">
    <citation type="submission" date="2021-09" db="EMBL/GenBank/DDBJ databases">
        <authorList>
            <consortium name="AG Swart"/>
            <person name="Singh M."/>
            <person name="Singh A."/>
            <person name="Seah K."/>
            <person name="Emmerich C."/>
        </authorList>
    </citation>
    <scope>NUCLEOTIDE SEQUENCE</scope>
    <source>
        <strain evidence="3">ATCC30299</strain>
    </source>
</reference>
<feature type="transmembrane region" description="Helical" evidence="1">
    <location>
        <begin position="316"/>
        <end position="336"/>
    </location>
</feature>
<dbReference type="PANTHER" id="PTHR31600">
    <property type="entry name" value="TINY MACROCYSTS PROTEIN B-RELATED"/>
    <property type="match status" value="1"/>
</dbReference>
<keyword evidence="1" id="KW-0812">Transmembrane</keyword>
<accession>A0AAU9JFV7</accession>